<dbReference type="InterPro" id="IPR011989">
    <property type="entry name" value="ARM-like"/>
</dbReference>
<evidence type="ECO:0000259" key="1">
    <source>
        <dbReference type="Pfam" id="PF25591"/>
    </source>
</evidence>
<dbReference type="InterPro" id="IPR057893">
    <property type="entry name" value="LRV_2"/>
</dbReference>
<dbReference type="RefSeq" id="WP_263543917.1">
    <property type="nucleotide sequence ID" value="NZ_JAOVZO020000008.1"/>
</dbReference>
<dbReference type="EMBL" id="JAOVZO020000008">
    <property type="protein sequence ID" value="MDC8012400.1"/>
    <property type="molecule type" value="Genomic_DNA"/>
</dbReference>
<proteinExistence type="predicted"/>
<protein>
    <recommendedName>
        <fullName evidence="1">Leucine rich repeat variant domain-containing protein</fullName>
    </recommendedName>
</protein>
<dbReference type="Gene3D" id="1.25.10.10">
    <property type="entry name" value="Leucine-rich Repeat Variant"/>
    <property type="match status" value="1"/>
</dbReference>
<keyword evidence="3" id="KW-1185">Reference proteome</keyword>
<feature type="domain" description="Leucine rich repeat variant" evidence="1">
    <location>
        <begin position="294"/>
        <end position="346"/>
    </location>
</feature>
<gene>
    <name evidence="2" type="ORF">OD750_007560</name>
</gene>
<evidence type="ECO:0000313" key="2">
    <source>
        <dbReference type="EMBL" id="MDC8012400.1"/>
    </source>
</evidence>
<sequence>MHGLMTSLALACAANAAPGEWISSAELVRNGTLVRVADAEVKATLARLPKGLSSIRDYIGDKDAAVYRHVGDLTLERSFSNDDIVIVDGNLTIKGDYDDYSPGIGVLLVLRDFTVDDVLSWGSIAVGGKLASTGLVYANYNDFTFEVAGTIAARALVVSDKSADYGKVEATIEQTDDDFRMDAALRHFVPELLIDDLIDNAGDSDEPTVVARADWDEANRRVHAGLPLFRDTPAPPTLEADVAKLLDAKTDDATVAKLAASDRLLALVAASREKPALALQRALLAQNDAAVLVRLAANPGVDRDILARIAQAQPAASAVAAKNPNAPASLVAPMARSDDPSVRIALLEHNDAPVAQLATLAADADASVRLALAQSRHVRRLAPADVDRLVADTDAQVRRAMLQRDGVLRIAHYAKLAVDADDEVRVEVAETLARQAVWQDLPVGTPAEREAIAAKLAGDAAPRVRRAAIAAAAPADQERLATALAEATKTPLDADLAATTRSVALMRRYAEGHKDAAENLAKNPALPPSLQRRLVARLPSAGAPRPRFSVLSDPEDIVKQMDTWDAVVEELTNNPNAAPATVAAIAEYCKEADGRARFCNTLLDRHDLAPAIFDTLAGIGDGDLRDDWALTVIGAPYAQRRQVVEAFVRWHDDEPFLDAFKAAAKRGDDAAWLTALAESTHEALREVAAHNAATPPAVLVKLRGDAADDVRFAASANPSLPREAIEKAIDAPSWVLANPNVPDALVRRMLERALADDDTLAADAALKVLAARALRASD</sequence>
<comment type="caution">
    <text evidence="2">The sequence shown here is derived from an EMBL/GenBank/DDBJ whole genome shotgun (WGS) entry which is preliminary data.</text>
</comment>
<accession>A0A9X3YJK5</accession>
<evidence type="ECO:0000313" key="3">
    <source>
        <dbReference type="Proteomes" id="UP001139971"/>
    </source>
</evidence>
<organism evidence="2 3">
    <name type="scientific">Tahibacter soli</name>
    <dbReference type="NCBI Taxonomy" id="2983605"/>
    <lineage>
        <taxon>Bacteria</taxon>
        <taxon>Pseudomonadati</taxon>
        <taxon>Pseudomonadota</taxon>
        <taxon>Gammaproteobacteria</taxon>
        <taxon>Lysobacterales</taxon>
        <taxon>Rhodanobacteraceae</taxon>
        <taxon>Tahibacter</taxon>
    </lineage>
</organism>
<dbReference type="Pfam" id="PF25591">
    <property type="entry name" value="LRV_2"/>
    <property type="match status" value="1"/>
</dbReference>
<name>A0A9X3YJK5_9GAMM</name>
<dbReference type="Proteomes" id="UP001139971">
    <property type="component" value="Unassembled WGS sequence"/>
</dbReference>
<reference evidence="2" key="1">
    <citation type="submission" date="2023-02" db="EMBL/GenBank/DDBJ databases">
        <title>Tahibacter soli sp. nov. isolated from soil.</title>
        <authorList>
            <person name="Baek J.H."/>
            <person name="Lee J.K."/>
            <person name="Choi D.G."/>
            <person name="Jeon C.O."/>
        </authorList>
    </citation>
    <scope>NUCLEOTIDE SEQUENCE</scope>
    <source>
        <strain evidence="2">BL</strain>
    </source>
</reference>
<dbReference type="AlphaFoldDB" id="A0A9X3YJK5"/>